<proteinExistence type="predicted"/>
<reference evidence="1 2" key="1">
    <citation type="submission" date="2022-07" db="EMBL/GenBank/DDBJ databases">
        <title>Novel species in genus Aeromicrobium.</title>
        <authorList>
            <person name="Ye L."/>
        </authorList>
    </citation>
    <scope>NUCLEOTIDE SEQUENCE [LARGE SCALE GENOMIC DNA]</scope>
    <source>
        <strain evidence="2">zg-Y50</strain>
    </source>
</reference>
<accession>A0ABY5KBH5</accession>
<dbReference type="Proteomes" id="UP001315860">
    <property type="component" value="Chromosome"/>
</dbReference>
<sequence>MSPRDEEHDSPRPWSFPSRRRWLWIALDAVVVLAADPGGARR</sequence>
<evidence type="ECO:0000313" key="1">
    <source>
        <dbReference type="EMBL" id="UUI67819.1"/>
    </source>
</evidence>
<organism evidence="1 2">
    <name type="scientific">Aeromicrobium duanguangcaii</name>
    <dbReference type="NCBI Taxonomy" id="2968086"/>
    <lineage>
        <taxon>Bacteria</taxon>
        <taxon>Bacillati</taxon>
        <taxon>Actinomycetota</taxon>
        <taxon>Actinomycetes</taxon>
        <taxon>Propionibacteriales</taxon>
        <taxon>Nocardioidaceae</taxon>
        <taxon>Aeromicrobium</taxon>
    </lineage>
</organism>
<dbReference type="EMBL" id="CP101990">
    <property type="protein sequence ID" value="UUI67819.1"/>
    <property type="molecule type" value="Genomic_DNA"/>
</dbReference>
<gene>
    <name evidence="1" type="ORF">NP095_11500</name>
</gene>
<evidence type="ECO:0000313" key="2">
    <source>
        <dbReference type="Proteomes" id="UP001315860"/>
    </source>
</evidence>
<protein>
    <recommendedName>
        <fullName evidence="3">RDD family protein</fullName>
    </recommendedName>
</protein>
<name>A0ABY5KBH5_9ACTN</name>
<keyword evidence="2" id="KW-1185">Reference proteome</keyword>
<evidence type="ECO:0008006" key="3">
    <source>
        <dbReference type="Google" id="ProtNLM"/>
    </source>
</evidence>
<dbReference type="RefSeq" id="WP_255669192.1">
    <property type="nucleotide sequence ID" value="NZ_CP101990.1"/>
</dbReference>